<dbReference type="NCBIfam" id="TIGR00905">
    <property type="entry name" value="2A0302"/>
    <property type="match status" value="1"/>
</dbReference>
<keyword evidence="7 10" id="KW-1133">Transmembrane helix</keyword>
<evidence type="ECO:0000256" key="7">
    <source>
        <dbReference type="ARBA" id="ARBA00022989"/>
    </source>
</evidence>
<accession>C7NKP8</accession>
<feature type="transmembrane region" description="Helical" evidence="10">
    <location>
        <begin position="347"/>
        <end position="368"/>
    </location>
</feature>
<feature type="transmembrane region" description="Helical" evidence="10">
    <location>
        <begin position="432"/>
        <end position="450"/>
    </location>
</feature>
<dbReference type="HOGENOM" id="CLU_007946_1_2_11"/>
<reference evidence="11 12" key="1">
    <citation type="journal article" date="2009" name="Stand. Genomic Sci.">
        <title>Complete genome sequence of Kytococcus sedentarius type strain (541).</title>
        <authorList>
            <person name="Sims D."/>
            <person name="Brettin T."/>
            <person name="Detter J.C."/>
            <person name="Han C."/>
            <person name="Lapidus A."/>
            <person name="Copeland A."/>
            <person name="Glavina Del Rio T."/>
            <person name="Nolan M."/>
            <person name="Chen F."/>
            <person name="Lucas S."/>
            <person name="Tice H."/>
            <person name="Cheng J.F."/>
            <person name="Bruce D."/>
            <person name="Goodwin L."/>
            <person name="Pitluck S."/>
            <person name="Ovchinnikova G."/>
            <person name="Pati A."/>
            <person name="Ivanova N."/>
            <person name="Mavrommatis K."/>
            <person name="Chen A."/>
            <person name="Palaniappan K."/>
            <person name="D'haeseleer P."/>
            <person name="Chain P."/>
            <person name="Bristow J."/>
            <person name="Eisen J.A."/>
            <person name="Markowitz V."/>
            <person name="Hugenholtz P."/>
            <person name="Schneider S."/>
            <person name="Goker M."/>
            <person name="Pukall R."/>
            <person name="Kyrpides N.C."/>
            <person name="Klenk H.P."/>
        </authorList>
    </citation>
    <scope>NUCLEOTIDE SEQUENCE [LARGE SCALE GENOMIC DNA]</scope>
    <source>
        <strain evidence="12">ATCC 14392 / DSM 20547 / JCM 11482 / CCUG 33030 / NBRC 15357 / NCTC 11040 / CCM 314 / 541</strain>
    </source>
</reference>
<feature type="transmembrane region" description="Helical" evidence="10">
    <location>
        <begin position="407"/>
        <end position="426"/>
    </location>
</feature>
<evidence type="ECO:0000256" key="4">
    <source>
        <dbReference type="ARBA" id="ARBA00022475"/>
    </source>
</evidence>
<dbReference type="GO" id="GO:0022857">
    <property type="term" value="F:transmembrane transporter activity"/>
    <property type="evidence" value="ECO:0007669"/>
    <property type="project" value="InterPro"/>
</dbReference>
<feature type="transmembrane region" description="Helical" evidence="10">
    <location>
        <begin position="293"/>
        <end position="326"/>
    </location>
</feature>
<feature type="transmembrane region" description="Helical" evidence="10">
    <location>
        <begin position="218"/>
        <end position="237"/>
    </location>
</feature>
<protein>
    <submittedName>
        <fullName evidence="11">Amino acid transporter</fullName>
    </submittedName>
</protein>
<dbReference type="GO" id="GO:0005886">
    <property type="term" value="C:plasma membrane"/>
    <property type="evidence" value="ECO:0007669"/>
    <property type="project" value="UniProtKB-SubCell"/>
</dbReference>
<comment type="subcellular location">
    <subcellularLocation>
        <location evidence="1">Cell membrane</location>
        <topology evidence="1">Multi-pass membrane protein</topology>
    </subcellularLocation>
</comment>
<evidence type="ECO:0000256" key="1">
    <source>
        <dbReference type="ARBA" id="ARBA00004651"/>
    </source>
</evidence>
<evidence type="ECO:0000256" key="6">
    <source>
        <dbReference type="ARBA" id="ARBA00022970"/>
    </source>
</evidence>
<feature type="transmembrane region" description="Helical" evidence="10">
    <location>
        <begin position="140"/>
        <end position="160"/>
    </location>
</feature>
<evidence type="ECO:0000256" key="9">
    <source>
        <dbReference type="SAM" id="MobiDB-lite"/>
    </source>
</evidence>
<evidence type="ECO:0000313" key="12">
    <source>
        <dbReference type="Proteomes" id="UP000006666"/>
    </source>
</evidence>
<dbReference type="InterPro" id="IPR050367">
    <property type="entry name" value="APC_superfamily"/>
</dbReference>
<evidence type="ECO:0000256" key="8">
    <source>
        <dbReference type="ARBA" id="ARBA00023136"/>
    </source>
</evidence>
<dbReference type="InterPro" id="IPR004754">
    <property type="entry name" value="Amino_acid_antiprt"/>
</dbReference>
<dbReference type="AlphaFoldDB" id="C7NKP8"/>
<dbReference type="RefSeq" id="WP_012801952.1">
    <property type="nucleotide sequence ID" value="NC_013169.1"/>
</dbReference>
<dbReference type="PIRSF" id="PIRSF006060">
    <property type="entry name" value="AA_transporter"/>
    <property type="match status" value="1"/>
</dbReference>
<dbReference type="eggNOG" id="COG0531">
    <property type="taxonomic scope" value="Bacteria"/>
</dbReference>
<dbReference type="PANTHER" id="PTHR42770">
    <property type="entry name" value="AMINO ACID TRANSPORTER-RELATED"/>
    <property type="match status" value="1"/>
</dbReference>
<feature type="transmembrane region" description="Helical" evidence="10">
    <location>
        <begin position="60"/>
        <end position="81"/>
    </location>
</feature>
<keyword evidence="8 10" id="KW-0472">Membrane</keyword>
<feature type="transmembrane region" description="Helical" evidence="10">
    <location>
        <begin position="172"/>
        <end position="198"/>
    </location>
</feature>
<name>C7NKP8_KYTSD</name>
<feature type="transmembrane region" description="Helical" evidence="10">
    <location>
        <begin position="462"/>
        <end position="482"/>
    </location>
</feature>
<keyword evidence="6" id="KW-0029">Amino-acid transport</keyword>
<dbReference type="EMBL" id="CP001686">
    <property type="protein sequence ID" value="ACV05534.1"/>
    <property type="molecule type" value="Genomic_DNA"/>
</dbReference>
<evidence type="ECO:0000313" key="11">
    <source>
        <dbReference type="EMBL" id="ACV05534.1"/>
    </source>
</evidence>
<dbReference type="Proteomes" id="UP000006666">
    <property type="component" value="Chromosome"/>
</dbReference>
<organism evidence="11 12">
    <name type="scientific">Kytococcus sedentarius (strain ATCC 14392 / DSM 20547 / JCM 11482 / CCUG 33030 / NBRC 15357 / NCTC 11040 / CCM 314 / 541)</name>
    <name type="common">Micrococcus sedentarius</name>
    <dbReference type="NCBI Taxonomy" id="478801"/>
    <lineage>
        <taxon>Bacteria</taxon>
        <taxon>Bacillati</taxon>
        <taxon>Actinomycetota</taxon>
        <taxon>Actinomycetes</taxon>
        <taxon>Micrococcales</taxon>
        <taxon>Kytococcaceae</taxon>
        <taxon>Kytococcus</taxon>
    </lineage>
</organism>
<evidence type="ECO:0000256" key="10">
    <source>
        <dbReference type="SAM" id="Phobius"/>
    </source>
</evidence>
<dbReference type="InterPro" id="IPR002293">
    <property type="entry name" value="AA/rel_permease1"/>
</dbReference>
<comment type="similarity">
    <text evidence="2">Belongs to the amino acid-polyamine-organocation (APC) superfamily. Basic amino acid/polyamine antiporter (APA) (TC 2.A.3.2) family.</text>
</comment>
<proteinExistence type="inferred from homology"/>
<evidence type="ECO:0000256" key="5">
    <source>
        <dbReference type="ARBA" id="ARBA00022692"/>
    </source>
</evidence>
<gene>
    <name evidence="11" type="ordered locus">Ksed_04620</name>
</gene>
<feature type="transmembrane region" description="Helical" evidence="10">
    <location>
        <begin position="30"/>
        <end position="48"/>
    </location>
</feature>
<evidence type="ECO:0000256" key="2">
    <source>
        <dbReference type="ARBA" id="ARBA00008220"/>
    </source>
</evidence>
<dbReference type="PANTHER" id="PTHR42770:SF4">
    <property type="entry name" value="ARGININE_ORNITHINE ANTIPORTER-RELATED"/>
    <property type="match status" value="1"/>
</dbReference>
<feature type="transmembrane region" description="Helical" evidence="10">
    <location>
        <begin position="249"/>
        <end position="273"/>
    </location>
</feature>
<keyword evidence="5 10" id="KW-0812">Transmembrane</keyword>
<keyword evidence="12" id="KW-1185">Reference proteome</keyword>
<feature type="transmembrane region" description="Helical" evidence="10">
    <location>
        <begin position="102"/>
        <end position="134"/>
    </location>
</feature>
<keyword evidence="4" id="KW-1003">Cell membrane</keyword>
<dbReference type="KEGG" id="kse:Ksed_04620"/>
<feature type="transmembrane region" description="Helical" evidence="10">
    <location>
        <begin position="374"/>
        <end position="395"/>
    </location>
</feature>
<dbReference type="Gene3D" id="1.20.1740.10">
    <property type="entry name" value="Amino acid/polyamine transporter I"/>
    <property type="match status" value="1"/>
</dbReference>
<dbReference type="Pfam" id="PF13520">
    <property type="entry name" value="AA_permease_2"/>
    <property type="match status" value="1"/>
</dbReference>
<feature type="region of interest" description="Disordered" evidence="9">
    <location>
        <begin position="1"/>
        <end position="21"/>
    </location>
</feature>
<evidence type="ECO:0000256" key="3">
    <source>
        <dbReference type="ARBA" id="ARBA00022448"/>
    </source>
</evidence>
<dbReference type="STRING" id="478801.Ksed_04620"/>
<sequence>MSSTLAETTDRPAPDDDGQGRKGLLGVPQLTALVVGSMVGAGIFALPMNMAQAAAPGPLLIGWGITGVGMLALALTFTLLARLAPNPDGGVYGYARDGFGRFLGFSSAWGYWISAWLGNLSYLVVIFSTLGLWFPIFGEGTTWVSIACASVLLWAYTWLLMRGVREAASLNLVVTLAKIVPIVAFVVLTAIAFDYGVFTADFWGRQTTGAPIMEQVRGMMLVTVWVFLGIEGATVYSERAKDRASIGRATVIGFVGVLALLVAVNLLSAGIMSQAELAELQDPSMAGVLREAVGPWGAVLIGVGMIVSVAGALLAWMLLCAEILSVTARDGSMPKVLATENRHGTPTWSVLLTSIVLQLALVYAAFAGSSYYDIILMAGSMILLPYLLSAGYGVVLAVRNRSLGKAGIGSIVLTLVATVYGLWLIYAGGLGYLLMTALFYAPGVLVYLWAQRERGEHAMKAWEWLVWAVMAAGFVAAVVGFATGSLTL</sequence>
<feature type="compositionally biased region" description="Basic and acidic residues" evidence="9">
    <location>
        <begin position="8"/>
        <end position="20"/>
    </location>
</feature>
<keyword evidence="3" id="KW-0813">Transport</keyword>
<dbReference type="GO" id="GO:0006865">
    <property type="term" value="P:amino acid transport"/>
    <property type="evidence" value="ECO:0007669"/>
    <property type="project" value="UniProtKB-KW"/>
</dbReference>